<dbReference type="AlphaFoldDB" id="A0A1B6KAD3"/>
<dbReference type="EMBL" id="GEBQ01031570">
    <property type="protein sequence ID" value="JAT08407.1"/>
    <property type="molecule type" value="Transcribed_RNA"/>
</dbReference>
<evidence type="ECO:0000313" key="1">
    <source>
        <dbReference type="EMBL" id="JAT08407.1"/>
    </source>
</evidence>
<gene>
    <name evidence="1" type="ORF">g.36490</name>
</gene>
<sequence length="133" mass="15593">MPIFSNQSSLIMNFKQRKVKILLNLNVTNACTSQGYWTSHSLFDQLKGVEEEEREDLVVEIETRDDVKLEGIQSREHQVALRVRTEIPLGCWNHIVLRLHKLNIIVYIVKPPRQKIRIYFKHLTTVNQIILSS</sequence>
<reference evidence="1" key="1">
    <citation type="submission" date="2015-11" db="EMBL/GenBank/DDBJ databases">
        <title>De novo transcriptome assembly of four potential Pierce s Disease insect vectors from Arizona vineyards.</title>
        <authorList>
            <person name="Tassone E.E."/>
        </authorList>
    </citation>
    <scope>NUCLEOTIDE SEQUENCE</scope>
</reference>
<protein>
    <submittedName>
        <fullName evidence="1">Uncharacterized protein</fullName>
    </submittedName>
</protein>
<accession>A0A1B6KAD3</accession>
<organism evidence="1">
    <name type="scientific">Graphocephala atropunctata</name>
    <dbReference type="NCBI Taxonomy" id="36148"/>
    <lineage>
        <taxon>Eukaryota</taxon>
        <taxon>Metazoa</taxon>
        <taxon>Ecdysozoa</taxon>
        <taxon>Arthropoda</taxon>
        <taxon>Hexapoda</taxon>
        <taxon>Insecta</taxon>
        <taxon>Pterygota</taxon>
        <taxon>Neoptera</taxon>
        <taxon>Paraneoptera</taxon>
        <taxon>Hemiptera</taxon>
        <taxon>Auchenorrhyncha</taxon>
        <taxon>Membracoidea</taxon>
        <taxon>Cicadellidae</taxon>
        <taxon>Cicadellinae</taxon>
        <taxon>Cicadellini</taxon>
        <taxon>Graphocephala</taxon>
    </lineage>
</organism>
<proteinExistence type="predicted"/>
<name>A0A1B6KAD3_9HEMI</name>